<proteinExistence type="predicted"/>
<dbReference type="RefSeq" id="WP_138903857.1">
    <property type="nucleotide sequence ID" value="NZ_BAAAMS010000001.1"/>
</dbReference>
<accession>A0ABW6FHT6</accession>
<protein>
    <submittedName>
        <fullName evidence="2">Antitoxin</fullName>
    </submittedName>
</protein>
<dbReference type="Proteomes" id="UP001598448">
    <property type="component" value="Unassembled WGS sequence"/>
</dbReference>
<keyword evidence="3" id="KW-1185">Reference proteome</keyword>
<sequence length="66" mass="7197">MSMMDKLKQMMKGHESQAGKGIDKAGDAVDDRTKGKYSGQVDTGQERLRNEFGGDQGTGQDRPPQP</sequence>
<name>A0ABW6FHT6_9ACTN</name>
<dbReference type="Pfam" id="PF14013">
    <property type="entry name" value="MT0933_antitox"/>
    <property type="match status" value="1"/>
</dbReference>
<gene>
    <name evidence="2" type="ORF">ACFWJN_09790</name>
</gene>
<reference evidence="2 3" key="1">
    <citation type="submission" date="2024-09" db="EMBL/GenBank/DDBJ databases">
        <title>The Natural Products Discovery Center: Release of the First 8490 Sequenced Strains for Exploring Actinobacteria Biosynthetic Diversity.</title>
        <authorList>
            <person name="Kalkreuter E."/>
            <person name="Kautsar S.A."/>
            <person name="Yang D."/>
            <person name="Bader C.D."/>
            <person name="Teijaro C.N."/>
            <person name="Fluegel L."/>
            <person name="Davis C.M."/>
            <person name="Simpson J.R."/>
            <person name="Lauterbach L."/>
            <person name="Steele A.D."/>
            <person name="Gui C."/>
            <person name="Meng S."/>
            <person name="Li G."/>
            <person name="Viehrig K."/>
            <person name="Ye F."/>
            <person name="Su P."/>
            <person name="Kiefer A.F."/>
            <person name="Nichols A."/>
            <person name="Cepeda A.J."/>
            <person name="Yan W."/>
            <person name="Fan B."/>
            <person name="Jiang Y."/>
            <person name="Adhikari A."/>
            <person name="Zheng C.-J."/>
            <person name="Schuster L."/>
            <person name="Cowan T.M."/>
            <person name="Smanski M.J."/>
            <person name="Chevrette M.G."/>
            <person name="De Carvalho L.P.S."/>
            <person name="Shen B."/>
        </authorList>
    </citation>
    <scope>NUCLEOTIDE SEQUENCE [LARGE SCALE GENOMIC DNA]</scope>
    <source>
        <strain evidence="2 3">NPDC058348</strain>
    </source>
</reference>
<dbReference type="EMBL" id="JBHXIJ010000048">
    <property type="protein sequence ID" value="MFD5099248.1"/>
    <property type="molecule type" value="Genomic_DNA"/>
</dbReference>
<feature type="compositionally biased region" description="Basic and acidic residues" evidence="1">
    <location>
        <begin position="1"/>
        <end position="34"/>
    </location>
</feature>
<dbReference type="InterPro" id="IPR028037">
    <property type="entry name" value="Antitoxin_Rv0909/MT0933"/>
</dbReference>
<feature type="region of interest" description="Disordered" evidence="1">
    <location>
        <begin position="1"/>
        <end position="66"/>
    </location>
</feature>
<comment type="caution">
    <text evidence="2">The sequence shown here is derived from an EMBL/GenBank/DDBJ whole genome shotgun (WGS) entry which is preliminary data.</text>
</comment>
<evidence type="ECO:0000313" key="2">
    <source>
        <dbReference type="EMBL" id="MFD5099248.1"/>
    </source>
</evidence>
<evidence type="ECO:0000256" key="1">
    <source>
        <dbReference type="SAM" id="MobiDB-lite"/>
    </source>
</evidence>
<organism evidence="2 3">
    <name type="scientific">Streptomyces albidochromogenes</name>
    <dbReference type="NCBI Taxonomy" id="329524"/>
    <lineage>
        <taxon>Bacteria</taxon>
        <taxon>Bacillati</taxon>
        <taxon>Actinomycetota</taxon>
        <taxon>Actinomycetes</taxon>
        <taxon>Kitasatosporales</taxon>
        <taxon>Streptomycetaceae</taxon>
        <taxon>Streptomyces</taxon>
    </lineage>
</organism>
<evidence type="ECO:0000313" key="3">
    <source>
        <dbReference type="Proteomes" id="UP001598448"/>
    </source>
</evidence>